<accession>A0ABX9XKZ7</accession>
<comment type="caution">
    <text evidence="1">The sequence shown here is derived from an EMBL/GenBank/DDBJ whole genome shotgun (WGS) entry which is preliminary data.</text>
</comment>
<sequence>MPPGYQGPDNLIGGKQFLDQIFSQLLGSAFPCDAFSEDQGFTFLAELQPEELDHSTLVVGAAHAALECQLIWLLCGLFSLRS</sequence>
<keyword evidence="2" id="KW-1185">Reference proteome</keyword>
<dbReference type="Proteomes" id="UP000275199">
    <property type="component" value="Unassembled WGS sequence"/>
</dbReference>
<name>A0ABX9XKZ7_9PSED</name>
<evidence type="ECO:0000313" key="2">
    <source>
        <dbReference type="Proteomes" id="UP000275199"/>
    </source>
</evidence>
<protein>
    <submittedName>
        <fullName evidence="1">Uncharacterized protein</fullName>
    </submittedName>
</protein>
<gene>
    <name evidence="1" type="ORF">EF096_04135</name>
</gene>
<organism evidence="1 2">
    <name type="scientific">Pseudomonas neustonica</name>
    <dbReference type="NCBI Taxonomy" id="2487346"/>
    <lineage>
        <taxon>Bacteria</taxon>
        <taxon>Pseudomonadati</taxon>
        <taxon>Pseudomonadota</taxon>
        <taxon>Gammaproteobacteria</taxon>
        <taxon>Pseudomonadales</taxon>
        <taxon>Pseudomonadaceae</taxon>
        <taxon>Pseudomonas</taxon>
    </lineage>
</organism>
<proteinExistence type="predicted"/>
<reference evidence="1 2" key="1">
    <citation type="submission" date="2018-11" db="EMBL/GenBank/DDBJ databases">
        <authorList>
            <person name="Jang G.I."/>
            <person name="Hwang C.Y."/>
        </authorList>
    </citation>
    <scope>NUCLEOTIDE SEQUENCE [LARGE SCALE GENOMIC DNA]</scope>
    <source>
        <strain evidence="1 2">SSM26</strain>
    </source>
</reference>
<evidence type="ECO:0000313" key="1">
    <source>
        <dbReference type="EMBL" id="ROZ87450.1"/>
    </source>
</evidence>
<dbReference type="EMBL" id="RKKU01000003">
    <property type="protein sequence ID" value="ROZ87450.1"/>
    <property type="molecule type" value="Genomic_DNA"/>
</dbReference>